<gene>
    <name evidence="2" type="ORF">BDV33DRAFT_210993</name>
</gene>
<protein>
    <submittedName>
        <fullName evidence="2">Uncharacterized protein</fullName>
    </submittedName>
</protein>
<keyword evidence="3" id="KW-1185">Reference proteome</keyword>
<dbReference type="AlphaFoldDB" id="A0A5N6E564"/>
<feature type="region of interest" description="Disordered" evidence="1">
    <location>
        <begin position="1"/>
        <end position="28"/>
    </location>
</feature>
<dbReference type="EMBL" id="ML734000">
    <property type="protein sequence ID" value="KAB8212702.1"/>
    <property type="molecule type" value="Genomic_DNA"/>
</dbReference>
<organism evidence="2 3">
    <name type="scientific">Aspergillus novoparasiticus</name>
    <dbReference type="NCBI Taxonomy" id="986946"/>
    <lineage>
        <taxon>Eukaryota</taxon>
        <taxon>Fungi</taxon>
        <taxon>Dikarya</taxon>
        <taxon>Ascomycota</taxon>
        <taxon>Pezizomycotina</taxon>
        <taxon>Eurotiomycetes</taxon>
        <taxon>Eurotiomycetidae</taxon>
        <taxon>Eurotiales</taxon>
        <taxon>Aspergillaceae</taxon>
        <taxon>Aspergillus</taxon>
        <taxon>Aspergillus subgen. Circumdati</taxon>
    </lineage>
</organism>
<dbReference type="Proteomes" id="UP000326799">
    <property type="component" value="Unassembled WGS sequence"/>
</dbReference>
<feature type="compositionally biased region" description="Polar residues" evidence="1">
    <location>
        <begin position="18"/>
        <end position="28"/>
    </location>
</feature>
<reference evidence="2 3" key="1">
    <citation type="submission" date="2019-04" db="EMBL/GenBank/DDBJ databases">
        <title>Fungal friends and foes A comparative genomics study of 23 Aspergillus species from section Flavi.</title>
        <authorList>
            <consortium name="DOE Joint Genome Institute"/>
            <person name="Kjaerbolling I."/>
            <person name="Vesth T.C."/>
            <person name="Frisvad J.C."/>
            <person name="Nybo J.L."/>
            <person name="Theobald S."/>
            <person name="Kildgaard S."/>
            <person name="Petersen T.I."/>
            <person name="Kuo A."/>
            <person name="Sato A."/>
            <person name="Lyhne E.K."/>
            <person name="Kogle M.E."/>
            <person name="Wiebenga A."/>
            <person name="Kun R.S."/>
            <person name="Lubbers R.J."/>
            <person name="Makela M.R."/>
            <person name="Barry K."/>
            <person name="Chovatia M."/>
            <person name="Clum A."/>
            <person name="Daum C."/>
            <person name="Haridas S."/>
            <person name="He G."/>
            <person name="LaButti K."/>
            <person name="Lipzen A."/>
            <person name="Mondo S."/>
            <person name="Pangilinan J."/>
            <person name="Riley R."/>
            <person name="Salamov A."/>
            <person name="Simmons B.A."/>
            <person name="Magnuson J.K."/>
            <person name="Henrissat B."/>
            <person name="Mortensen U.H."/>
            <person name="Larsen T.O."/>
            <person name="De vries R.P."/>
            <person name="Grigoriev I.V."/>
            <person name="Machida M."/>
            <person name="Baker S.E."/>
            <person name="Andersen M.R."/>
        </authorList>
    </citation>
    <scope>NUCLEOTIDE SEQUENCE [LARGE SCALE GENOMIC DNA]</scope>
    <source>
        <strain evidence="2 3">CBS 126849</strain>
    </source>
</reference>
<name>A0A5N6E564_9EURO</name>
<proteinExistence type="predicted"/>
<accession>A0A5N6E564</accession>
<evidence type="ECO:0000313" key="2">
    <source>
        <dbReference type="EMBL" id="KAB8212702.1"/>
    </source>
</evidence>
<sequence length="97" mass="10588">MSDSMAQFLKFRHHPTPETAQNLPNFSQARGLSPDISVDLVGDGADPGAADAASDTARPLQKRVLDLNREAASLLEQHSLGTSKRMIKFIQKTWALT</sequence>
<evidence type="ECO:0000256" key="1">
    <source>
        <dbReference type="SAM" id="MobiDB-lite"/>
    </source>
</evidence>
<evidence type="ECO:0000313" key="3">
    <source>
        <dbReference type="Proteomes" id="UP000326799"/>
    </source>
</evidence>